<keyword evidence="3" id="KW-1185">Reference proteome</keyword>
<comment type="caution">
    <text evidence="2">The sequence shown here is derived from an EMBL/GenBank/DDBJ whole genome shotgun (WGS) entry which is preliminary data.</text>
</comment>
<evidence type="ECO:0000256" key="1">
    <source>
        <dbReference type="SAM" id="MobiDB-lite"/>
    </source>
</evidence>
<dbReference type="Proteomes" id="UP001359559">
    <property type="component" value="Unassembled WGS sequence"/>
</dbReference>
<name>A0AAN9J949_CLITE</name>
<evidence type="ECO:0000313" key="3">
    <source>
        <dbReference type="Proteomes" id="UP001359559"/>
    </source>
</evidence>
<gene>
    <name evidence="2" type="ORF">RJT34_16882</name>
</gene>
<feature type="region of interest" description="Disordered" evidence="1">
    <location>
        <begin position="45"/>
        <end position="66"/>
    </location>
</feature>
<proteinExistence type="predicted"/>
<reference evidence="2 3" key="1">
    <citation type="submission" date="2024-01" db="EMBL/GenBank/DDBJ databases">
        <title>The genomes of 5 underutilized Papilionoideae crops provide insights into root nodulation and disease resistance.</title>
        <authorList>
            <person name="Yuan L."/>
        </authorList>
    </citation>
    <scope>NUCLEOTIDE SEQUENCE [LARGE SCALE GENOMIC DNA]</scope>
    <source>
        <strain evidence="2">LY-2023</strain>
        <tissue evidence="2">Leaf</tissue>
    </source>
</reference>
<evidence type="ECO:0000313" key="2">
    <source>
        <dbReference type="EMBL" id="KAK7293999.1"/>
    </source>
</evidence>
<protein>
    <submittedName>
        <fullName evidence="2">Uncharacterized protein</fullName>
    </submittedName>
</protein>
<accession>A0AAN9J949</accession>
<sequence>MEANESLKEAKLALDCMRKVYCQGSDTFKEEVDRRIMGLSESDDKVITVDPPSPLPDRQAEATPSLEVEITPSEAVATTTPTT</sequence>
<organism evidence="2 3">
    <name type="scientific">Clitoria ternatea</name>
    <name type="common">Butterfly pea</name>
    <dbReference type="NCBI Taxonomy" id="43366"/>
    <lineage>
        <taxon>Eukaryota</taxon>
        <taxon>Viridiplantae</taxon>
        <taxon>Streptophyta</taxon>
        <taxon>Embryophyta</taxon>
        <taxon>Tracheophyta</taxon>
        <taxon>Spermatophyta</taxon>
        <taxon>Magnoliopsida</taxon>
        <taxon>eudicotyledons</taxon>
        <taxon>Gunneridae</taxon>
        <taxon>Pentapetalae</taxon>
        <taxon>rosids</taxon>
        <taxon>fabids</taxon>
        <taxon>Fabales</taxon>
        <taxon>Fabaceae</taxon>
        <taxon>Papilionoideae</taxon>
        <taxon>50 kb inversion clade</taxon>
        <taxon>NPAAA clade</taxon>
        <taxon>indigoferoid/millettioid clade</taxon>
        <taxon>Phaseoleae</taxon>
        <taxon>Clitoria</taxon>
    </lineage>
</organism>
<dbReference type="AlphaFoldDB" id="A0AAN9J949"/>
<dbReference type="EMBL" id="JAYKXN010000004">
    <property type="protein sequence ID" value="KAK7293999.1"/>
    <property type="molecule type" value="Genomic_DNA"/>
</dbReference>